<dbReference type="AlphaFoldDB" id="A0A7V4U1M5"/>
<comment type="caution">
    <text evidence="1">The sequence shown here is derived from an EMBL/GenBank/DDBJ whole genome shotgun (WGS) entry which is preliminary data.</text>
</comment>
<dbReference type="Proteomes" id="UP000885779">
    <property type="component" value="Unassembled WGS sequence"/>
</dbReference>
<protein>
    <submittedName>
        <fullName evidence="1">Uncharacterized protein</fullName>
    </submittedName>
</protein>
<proteinExistence type="predicted"/>
<reference evidence="1" key="1">
    <citation type="journal article" date="2020" name="mSystems">
        <title>Genome- and Community-Level Interaction Insights into Carbon Utilization and Element Cycling Functions of Hydrothermarchaeota in Hydrothermal Sediment.</title>
        <authorList>
            <person name="Zhou Z."/>
            <person name="Liu Y."/>
            <person name="Xu W."/>
            <person name="Pan J."/>
            <person name="Luo Z.H."/>
            <person name="Li M."/>
        </authorList>
    </citation>
    <scope>NUCLEOTIDE SEQUENCE [LARGE SCALE GENOMIC DNA]</scope>
    <source>
        <strain evidence="1">HyVt-577</strain>
    </source>
</reference>
<organism evidence="1">
    <name type="scientific">Caldithrix abyssi</name>
    <dbReference type="NCBI Taxonomy" id="187145"/>
    <lineage>
        <taxon>Bacteria</taxon>
        <taxon>Pseudomonadati</taxon>
        <taxon>Calditrichota</taxon>
        <taxon>Calditrichia</taxon>
        <taxon>Calditrichales</taxon>
        <taxon>Calditrichaceae</taxon>
        <taxon>Caldithrix</taxon>
    </lineage>
</organism>
<dbReference type="EMBL" id="DRQG01000109">
    <property type="protein sequence ID" value="HGY56365.1"/>
    <property type="molecule type" value="Genomic_DNA"/>
</dbReference>
<evidence type="ECO:0000313" key="1">
    <source>
        <dbReference type="EMBL" id="HGY56365.1"/>
    </source>
</evidence>
<accession>A0A7V4U1M5</accession>
<gene>
    <name evidence="1" type="ORF">ENK44_11710</name>
</gene>
<sequence>MYRLTKIISFTLINVLFLFAQQGIVKENKRQDNQVSLETMLELMKLDIKAKKIVLINESMNFTPQEEEKFWPVYKKYDAEMSEIFDDELELIKEYARNYVKMTGDLAEKLLERSLQLEEMKIKIKRNYFKRFKESLPTVKAVKFYQVDGRINRMIELQIMAQVPVLEAD</sequence>
<name>A0A7V4U1M5_CALAY</name>